<evidence type="ECO:0000256" key="2">
    <source>
        <dbReference type="SAM" id="SignalP"/>
    </source>
</evidence>
<keyword evidence="1" id="KW-0472">Membrane</keyword>
<gene>
    <name evidence="3" type="ORF">OFY01_16855</name>
</gene>
<dbReference type="NCBIfam" id="TIGR04222">
    <property type="entry name" value="near_uncomplex"/>
    <property type="match status" value="1"/>
</dbReference>
<reference evidence="3" key="1">
    <citation type="submission" date="2022-10" db="EMBL/GenBank/DDBJ databases">
        <title>Streptomyces beihaiensis sp. nov., a chitin degrading actinobacterium, isolated from shrimp pond soil.</title>
        <authorList>
            <person name="Xie J."/>
            <person name="Shen N."/>
        </authorList>
    </citation>
    <scope>NUCLEOTIDE SEQUENCE</scope>
    <source>
        <strain evidence="3">GXMU-J5</strain>
    </source>
</reference>
<evidence type="ECO:0000313" key="4">
    <source>
        <dbReference type="Proteomes" id="UP001163064"/>
    </source>
</evidence>
<dbReference type="InterPro" id="IPR026467">
    <property type="entry name" value="Ser/Gly_Cys_C_dom"/>
</dbReference>
<name>A0ABT3TWH0_9ACTN</name>
<keyword evidence="1" id="KW-0812">Transmembrane</keyword>
<dbReference type="Proteomes" id="UP001163064">
    <property type="component" value="Unassembled WGS sequence"/>
</dbReference>
<feature type="chain" id="PRO_5046940530" evidence="2">
    <location>
        <begin position="20"/>
        <end position="257"/>
    </location>
</feature>
<dbReference type="RefSeq" id="WP_266600735.1">
    <property type="nucleotide sequence ID" value="NZ_JAPHNL010000196.1"/>
</dbReference>
<sequence>MFWVLFLVLACAAAGVSCARLCLAAARSADTARAADDAGRTHQLSLYETAFLSGGPGRVADVTLVSMARGRRLLLAHTGWATVIDPRGRDAMERGVLVAIGPQGQTRIAPLRAAAAAGEAVRALAERLVTAGLAVPETARTTVADAVRQVRMAAASVVVLGALSELTPWGTSAPGSQVMAWFALPLLLTLGCLAIARIEVHPYTRWASPLGQRVLAGLPKGSDELLAVAVRGVRAVGDPQVRAALAEGRRAGGAGVG</sequence>
<comment type="caution">
    <text evidence="3">The sequence shown here is derived from an EMBL/GenBank/DDBJ whole genome shotgun (WGS) entry which is preliminary data.</text>
</comment>
<keyword evidence="4" id="KW-1185">Reference proteome</keyword>
<accession>A0ABT3TWH0</accession>
<proteinExistence type="predicted"/>
<evidence type="ECO:0000256" key="1">
    <source>
        <dbReference type="SAM" id="Phobius"/>
    </source>
</evidence>
<feature type="transmembrane region" description="Helical" evidence="1">
    <location>
        <begin position="178"/>
        <end position="196"/>
    </location>
</feature>
<evidence type="ECO:0000313" key="3">
    <source>
        <dbReference type="EMBL" id="MCX3061398.1"/>
    </source>
</evidence>
<dbReference type="EMBL" id="JAPHNL010000196">
    <property type="protein sequence ID" value="MCX3061398.1"/>
    <property type="molecule type" value="Genomic_DNA"/>
</dbReference>
<organism evidence="3 4">
    <name type="scientific">Streptomyces beihaiensis</name>
    <dbReference type="NCBI Taxonomy" id="2984495"/>
    <lineage>
        <taxon>Bacteria</taxon>
        <taxon>Bacillati</taxon>
        <taxon>Actinomycetota</taxon>
        <taxon>Actinomycetes</taxon>
        <taxon>Kitasatosporales</taxon>
        <taxon>Streptomycetaceae</taxon>
        <taxon>Streptomyces</taxon>
    </lineage>
</organism>
<keyword evidence="1" id="KW-1133">Transmembrane helix</keyword>
<protein>
    <submittedName>
        <fullName evidence="3">TIGR04222 domain-containing membrane protein</fullName>
    </submittedName>
</protein>
<keyword evidence="2" id="KW-0732">Signal</keyword>
<feature type="signal peptide" evidence="2">
    <location>
        <begin position="1"/>
        <end position="19"/>
    </location>
</feature>